<proteinExistence type="predicted"/>
<reference evidence="4 5" key="1">
    <citation type="submission" date="2018-04" db="EMBL/GenBank/DDBJ databases">
        <title>Genomic Encyclopedia of Type Strains, Phase III (KMG-III): the genomes of soil and plant-associated and newly described type strains.</title>
        <authorList>
            <person name="Whitman W."/>
        </authorList>
    </citation>
    <scope>NUCLEOTIDE SEQUENCE [LARGE SCALE GENOMIC DNA]</scope>
    <source>
        <strain evidence="4 5">JA192</strain>
    </source>
</reference>
<organism evidence="4 5">
    <name type="scientific">Cereibacter johrii</name>
    <dbReference type="NCBI Taxonomy" id="445629"/>
    <lineage>
        <taxon>Bacteria</taxon>
        <taxon>Pseudomonadati</taxon>
        <taxon>Pseudomonadota</taxon>
        <taxon>Alphaproteobacteria</taxon>
        <taxon>Rhodobacterales</taxon>
        <taxon>Paracoccaceae</taxon>
        <taxon>Cereibacter</taxon>
    </lineage>
</organism>
<protein>
    <submittedName>
        <fullName evidence="4">Glycosyltransferase involved in cell wall biosynthesis</fullName>
    </submittedName>
</protein>
<evidence type="ECO:0000256" key="1">
    <source>
        <dbReference type="ARBA" id="ARBA00022676"/>
    </source>
</evidence>
<gene>
    <name evidence="4" type="ORF">C8J29_11165</name>
</gene>
<dbReference type="EMBL" id="PZZW01000011">
    <property type="protein sequence ID" value="PTM75585.1"/>
    <property type="molecule type" value="Genomic_DNA"/>
</dbReference>
<keyword evidence="5" id="KW-1185">Reference proteome</keyword>
<dbReference type="PANTHER" id="PTHR12526">
    <property type="entry name" value="GLYCOSYLTRANSFERASE"/>
    <property type="match status" value="1"/>
</dbReference>
<keyword evidence="1" id="KW-0328">Glycosyltransferase</keyword>
<sequence>MSKPRIAILGTVGVPGGYGGFETLAQNLVEYHDATAHRSDLAIYCSAKAFPNKPETYRTARLRYIGLDANGPQSICYDALSLFDAVRRGDNQLLLLGVSGALALPLVRLFSRARIVTNIDGIEWKREKWTGLAKAILRASEWAAVRFSHVVIADNQAIADYVSETYRARCEVIPYGGNHALDAEPDPVAVVNLPSRYALALCRIEPENNVALILEAFSGLDTPLVFVGNWDRSSYGRALKARYKDHPTITTLDPIYEPRGLRAIRDGASIYVHGHSAGGTNPSLVEMMHFGIPVLAHGCSFNRHTTEGKARYFMNSAELAAAVRTLSPQIATRIGTDMGEIARRRYTWDQIGRAYFELLSNGRGN</sequence>
<dbReference type="SUPFAM" id="SSF53756">
    <property type="entry name" value="UDP-Glycosyltransferase/glycogen phosphorylase"/>
    <property type="match status" value="1"/>
</dbReference>
<evidence type="ECO:0000256" key="2">
    <source>
        <dbReference type="ARBA" id="ARBA00022679"/>
    </source>
</evidence>
<dbReference type="Pfam" id="PF09314">
    <property type="entry name" value="DUF1972"/>
    <property type="match status" value="1"/>
</dbReference>
<name>A0ABX5J2E2_9RHOB</name>
<comment type="caution">
    <text evidence="4">The sequence shown here is derived from an EMBL/GenBank/DDBJ whole genome shotgun (WGS) entry which is preliminary data.</text>
</comment>
<dbReference type="RefSeq" id="WP_069331771.1">
    <property type="nucleotide sequence ID" value="NZ_MABH01000122.1"/>
</dbReference>
<feature type="domain" description="DUF1972" evidence="3">
    <location>
        <begin position="6"/>
        <end position="177"/>
    </location>
</feature>
<evidence type="ECO:0000313" key="5">
    <source>
        <dbReference type="Proteomes" id="UP000240800"/>
    </source>
</evidence>
<dbReference type="InterPro" id="IPR015393">
    <property type="entry name" value="DUF1972"/>
</dbReference>
<dbReference type="Proteomes" id="UP000240800">
    <property type="component" value="Unassembled WGS sequence"/>
</dbReference>
<evidence type="ECO:0000259" key="3">
    <source>
        <dbReference type="Pfam" id="PF09314"/>
    </source>
</evidence>
<evidence type="ECO:0000313" key="4">
    <source>
        <dbReference type="EMBL" id="PTM75585.1"/>
    </source>
</evidence>
<dbReference type="PANTHER" id="PTHR12526:SF510">
    <property type="entry name" value="D-INOSITOL 3-PHOSPHATE GLYCOSYLTRANSFERASE"/>
    <property type="match status" value="1"/>
</dbReference>
<keyword evidence="2" id="KW-0808">Transferase</keyword>
<dbReference type="Gene3D" id="3.40.50.2000">
    <property type="entry name" value="Glycogen Phosphorylase B"/>
    <property type="match status" value="1"/>
</dbReference>
<accession>A0ABX5J2E2</accession>